<proteinExistence type="predicted"/>
<accession>A0A5N5X8V4</accession>
<evidence type="ECO:0000313" key="2">
    <source>
        <dbReference type="EMBL" id="KAB8077181.1"/>
    </source>
</evidence>
<gene>
    <name evidence="2" type="ORF">BDV29DRAFT_153899</name>
</gene>
<sequence>MPFVSQTGEGFKCLIGYDDPGQCRASRVISRSNIGSGSVTTSRQTTSDLAIANGSIQVFIPAIVHKTHLYFYSALSYEISGRAAHKFSISNIPLLRRALEYYVACTTFLPSPIPISATTSDRSCPISLGDFSSSSMDSDSPSPARSLVISITDIIVKSIQWVNEDPFIRENDSCEDPVIDAACAASHDAPNQLLCPLPLLETSKVSARLPPPLSIKIVPHRLRSEHGSITDTQLNIRDSQRYINNVAIILSKSVAPMTSVYADVIKRHNRSIQGLRAELDYNSTSVRALIDQIPKKQHARKKSKSIRRSASFWSFSPVKDGESEQNKVLDPPSSPGNEMKK</sequence>
<reference evidence="2 3" key="1">
    <citation type="submission" date="2019-04" db="EMBL/GenBank/DDBJ databases">
        <title>Friends and foes A comparative genomics study of 23 Aspergillus species from section Flavi.</title>
        <authorList>
            <consortium name="DOE Joint Genome Institute"/>
            <person name="Kjaerbolling I."/>
            <person name="Vesth T."/>
            <person name="Frisvad J.C."/>
            <person name="Nybo J.L."/>
            <person name="Theobald S."/>
            <person name="Kildgaard S."/>
            <person name="Isbrandt T."/>
            <person name="Kuo A."/>
            <person name="Sato A."/>
            <person name="Lyhne E.K."/>
            <person name="Kogle M.E."/>
            <person name="Wiebenga A."/>
            <person name="Kun R.S."/>
            <person name="Lubbers R.J."/>
            <person name="Makela M.R."/>
            <person name="Barry K."/>
            <person name="Chovatia M."/>
            <person name="Clum A."/>
            <person name="Daum C."/>
            <person name="Haridas S."/>
            <person name="He G."/>
            <person name="LaButti K."/>
            <person name="Lipzen A."/>
            <person name="Mondo S."/>
            <person name="Riley R."/>
            <person name="Salamov A."/>
            <person name="Simmons B.A."/>
            <person name="Magnuson J.K."/>
            <person name="Henrissat B."/>
            <person name="Mortensen U.H."/>
            <person name="Larsen T.O."/>
            <person name="Devries R.P."/>
            <person name="Grigoriev I.V."/>
            <person name="Machida M."/>
            <person name="Baker S.E."/>
            <person name="Andersen M.R."/>
        </authorList>
    </citation>
    <scope>NUCLEOTIDE SEQUENCE [LARGE SCALE GENOMIC DNA]</scope>
    <source>
        <strain evidence="2 3">CBS 151.66</strain>
    </source>
</reference>
<dbReference type="Proteomes" id="UP000326565">
    <property type="component" value="Unassembled WGS sequence"/>
</dbReference>
<dbReference type="EMBL" id="ML732171">
    <property type="protein sequence ID" value="KAB8077181.1"/>
    <property type="molecule type" value="Genomic_DNA"/>
</dbReference>
<organism evidence="2 3">
    <name type="scientific">Aspergillus leporis</name>
    <dbReference type="NCBI Taxonomy" id="41062"/>
    <lineage>
        <taxon>Eukaryota</taxon>
        <taxon>Fungi</taxon>
        <taxon>Dikarya</taxon>
        <taxon>Ascomycota</taxon>
        <taxon>Pezizomycotina</taxon>
        <taxon>Eurotiomycetes</taxon>
        <taxon>Eurotiomycetidae</taxon>
        <taxon>Eurotiales</taxon>
        <taxon>Aspergillaceae</taxon>
        <taxon>Aspergillus</taxon>
        <taxon>Aspergillus subgen. Circumdati</taxon>
    </lineage>
</organism>
<dbReference type="AlphaFoldDB" id="A0A5N5X8V4"/>
<feature type="region of interest" description="Disordered" evidence="1">
    <location>
        <begin position="316"/>
        <end position="341"/>
    </location>
</feature>
<evidence type="ECO:0000256" key="1">
    <source>
        <dbReference type="SAM" id="MobiDB-lite"/>
    </source>
</evidence>
<dbReference type="OrthoDB" id="3641178at2759"/>
<evidence type="ECO:0000313" key="3">
    <source>
        <dbReference type="Proteomes" id="UP000326565"/>
    </source>
</evidence>
<protein>
    <submittedName>
        <fullName evidence="2">Uncharacterized protein</fullName>
    </submittedName>
</protein>
<name>A0A5N5X8V4_9EURO</name>
<keyword evidence="3" id="KW-1185">Reference proteome</keyword>